<dbReference type="PROSITE" id="PS50072">
    <property type="entry name" value="CSA_PPIASE_2"/>
    <property type="match status" value="1"/>
</dbReference>
<organism evidence="7 8">
    <name type="scientific">Blautia ammoniilytica</name>
    <dbReference type="NCBI Taxonomy" id="2981782"/>
    <lineage>
        <taxon>Bacteria</taxon>
        <taxon>Bacillati</taxon>
        <taxon>Bacillota</taxon>
        <taxon>Clostridia</taxon>
        <taxon>Lachnospirales</taxon>
        <taxon>Lachnospiraceae</taxon>
        <taxon>Blautia</taxon>
    </lineage>
</organism>
<feature type="compositionally biased region" description="Acidic residues" evidence="5">
    <location>
        <begin position="76"/>
        <end position="87"/>
    </location>
</feature>
<dbReference type="PRINTS" id="PR00153">
    <property type="entry name" value="CSAPPISMRASE"/>
</dbReference>
<comment type="catalytic activity">
    <reaction evidence="4">
        <text>[protein]-peptidylproline (omega=180) = [protein]-peptidylproline (omega=0)</text>
        <dbReference type="Rhea" id="RHEA:16237"/>
        <dbReference type="Rhea" id="RHEA-COMP:10747"/>
        <dbReference type="Rhea" id="RHEA-COMP:10748"/>
        <dbReference type="ChEBI" id="CHEBI:83833"/>
        <dbReference type="ChEBI" id="CHEBI:83834"/>
        <dbReference type="EC" id="5.2.1.8"/>
    </reaction>
</comment>
<dbReference type="PANTHER" id="PTHR45625">
    <property type="entry name" value="PEPTIDYL-PROLYL CIS-TRANS ISOMERASE-RELATED"/>
    <property type="match status" value="1"/>
</dbReference>
<evidence type="ECO:0000256" key="4">
    <source>
        <dbReference type="RuleBase" id="RU363019"/>
    </source>
</evidence>
<dbReference type="EC" id="5.2.1.8" evidence="4"/>
<feature type="compositionally biased region" description="Acidic residues" evidence="5">
    <location>
        <begin position="56"/>
        <end position="66"/>
    </location>
</feature>
<name>A0ABT2TTX8_9FIRM</name>
<evidence type="ECO:0000256" key="3">
    <source>
        <dbReference type="ARBA" id="ARBA00023235"/>
    </source>
</evidence>
<evidence type="ECO:0000256" key="5">
    <source>
        <dbReference type="SAM" id="MobiDB-lite"/>
    </source>
</evidence>
<protein>
    <recommendedName>
        <fullName evidence="4">Peptidyl-prolyl cis-trans isomerase</fullName>
        <shortName evidence="4">PPIase</shortName>
        <ecNumber evidence="4">5.2.1.8</ecNumber>
    </recommendedName>
</protein>
<keyword evidence="3 4" id="KW-0413">Isomerase</keyword>
<keyword evidence="8" id="KW-1185">Reference proteome</keyword>
<keyword evidence="4" id="KW-0732">Signal</keyword>
<dbReference type="InterPro" id="IPR002130">
    <property type="entry name" value="Cyclophilin-type_PPIase_dom"/>
</dbReference>
<reference evidence="7 8" key="1">
    <citation type="journal article" date="2021" name="ISME Commun">
        <title>Automated analysis of genomic sequences facilitates high-throughput and comprehensive description of bacteria.</title>
        <authorList>
            <person name="Hitch T.C.A."/>
        </authorList>
    </citation>
    <scope>NUCLEOTIDE SEQUENCE [LARGE SCALE GENOMIC DNA]</scope>
    <source>
        <strain evidence="7 8">Sanger_23</strain>
    </source>
</reference>
<feature type="domain" description="PPIase cyclophilin-type" evidence="6">
    <location>
        <begin position="113"/>
        <end position="247"/>
    </location>
</feature>
<dbReference type="EMBL" id="JAOQJL010000016">
    <property type="protein sequence ID" value="MCU6765630.1"/>
    <property type="molecule type" value="Genomic_DNA"/>
</dbReference>
<dbReference type="RefSeq" id="WP_158421592.1">
    <property type="nucleotide sequence ID" value="NZ_JAOQJL010000016.1"/>
</dbReference>
<comment type="caution">
    <text evidence="7">The sequence shown here is derived from an EMBL/GenBank/DDBJ whole genome shotgun (WGS) entry which is preliminary data.</text>
</comment>
<keyword evidence="2 4" id="KW-0697">Rotamase</keyword>
<feature type="chain" id="PRO_5044983294" description="Peptidyl-prolyl cis-trans isomerase" evidence="4">
    <location>
        <begin position="21"/>
        <end position="275"/>
    </location>
</feature>
<dbReference type="Proteomes" id="UP001652409">
    <property type="component" value="Unassembled WGS sequence"/>
</dbReference>
<dbReference type="InterPro" id="IPR044666">
    <property type="entry name" value="Cyclophilin_A-like"/>
</dbReference>
<evidence type="ECO:0000259" key="6">
    <source>
        <dbReference type="PROSITE" id="PS50072"/>
    </source>
</evidence>
<feature type="signal peptide" evidence="4">
    <location>
        <begin position="1"/>
        <end position="20"/>
    </location>
</feature>
<dbReference type="Pfam" id="PF00160">
    <property type="entry name" value="Pro_isomerase"/>
    <property type="match status" value="1"/>
</dbReference>
<sequence length="275" mass="29409">MKRKYLAVLCAAVLSACMFTGCGNKDTDNKETAKTASEEQQGTEKDAEKAGISDGSDTEDVQEGSQEEGQSGQPVEDAEDAAEETSQEPEKAADTGSSEDVVTLDVSKSLTGTHDVEIKVKDYGTIDVQLDADTAPITVTNFIKLVQENFYDGLTFHRIMDGFMIQGGDPLGNGTGGSDQTIKGEFKNNKVENNISHKRGVISMARSSDPDSASSQFFIVQTDSTFLDGDYAAFGEVTSGMDVVDAICKDAKPTDDNGTIPADQQPVIEYIKVLD</sequence>
<evidence type="ECO:0000313" key="7">
    <source>
        <dbReference type="EMBL" id="MCU6765630.1"/>
    </source>
</evidence>
<feature type="region of interest" description="Disordered" evidence="5">
    <location>
        <begin position="24"/>
        <end position="100"/>
    </location>
</feature>
<comment type="function">
    <text evidence="1 4">PPIases accelerate the folding of proteins. It catalyzes the cis-trans isomerization of proline imidic peptide bonds in oligopeptides.</text>
</comment>
<feature type="compositionally biased region" description="Basic and acidic residues" evidence="5">
    <location>
        <begin position="25"/>
        <end position="51"/>
    </location>
</feature>
<dbReference type="PROSITE" id="PS51257">
    <property type="entry name" value="PROKAR_LIPOPROTEIN"/>
    <property type="match status" value="1"/>
</dbReference>
<dbReference type="CDD" id="cd00317">
    <property type="entry name" value="cyclophilin"/>
    <property type="match status" value="1"/>
</dbReference>
<dbReference type="InterPro" id="IPR029000">
    <property type="entry name" value="Cyclophilin-like_dom_sf"/>
</dbReference>
<dbReference type="InterPro" id="IPR020892">
    <property type="entry name" value="Cyclophilin-type_PPIase_CS"/>
</dbReference>
<comment type="similarity">
    <text evidence="4">Belongs to the cyclophilin-type PPIase family.</text>
</comment>
<proteinExistence type="inferred from homology"/>
<dbReference type="PROSITE" id="PS00170">
    <property type="entry name" value="CSA_PPIASE_1"/>
    <property type="match status" value="1"/>
</dbReference>
<evidence type="ECO:0000256" key="1">
    <source>
        <dbReference type="ARBA" id="ARBA00002388"/>
    </source>
</evidence>
<accession>A0ABT2TTX8</accession>
<evidence type="ECO:0000256" key="2">
    <source>
        <dbReference type="ARBA" id="ARBA00023110"/>
    </source>
</evidence>
<gene>
    <name evidence="7" type="ORF">OCV61_09425</name>
</gene>
<dbReference type="Gene3D" id="2.40.100.10">
    <property type="entry name" value="Cyclophilin-like"/>
    <property type="match status" value="1"/>
</dbReference>
<evidence type="ECO:0000313" key="8">
    <source>
        <dbReference type="Proteomes" id="UP001652409"/>
    </source>
</evidence>
<dbReference type="SUPFAM" id="SSF50891">
    <property type="entry name" value="Cyclophilin-like"/>
    <property type="match status" value="1"/>
</dbReference>
<dbReference type="PANTHER" id="PTHR45625:SF4">
    <property type="entry name" value="PEPTIDYLPROLYL ISOMERASE DOMAIN AND WD REPEAT-CONTAINING PROTEIN 1"/>
    <property type="match status" value="1"/>
</dbReference>
<dbReference type="GO" id="GO:0016853">
    <property type="term" value="F:isomerase activity"/>
    <property type="evidence" value="ECO:0007669"/>
    <property type="project" value="UniProtKB-KW"/>
</dbReference>